<accession>A0A1Z4KVS4</accession>
<dbReference type="EMBL" id="AP018218">
    <property type="protein sequence ID" value="BAY73028.1"/>
    <property type="molecule type" value="Genomic_DNA"/>
</dbReference>
<proteinExistence type="predicted"/>
<dbReference type="Gene3D" id="1.10.260.40">
    <property type="entry name" value="lambda repressor-like DNA-binding domains"/>
    <property type="match status" value="1"/>
</dbReference>
<name>A0A1Z4KVS4_ANAVA</name>
<dbReference type="InterPro" id="IPR001387">
    <property type="entry name" value="Cro/C1-type_HTH"/>
</dbReference>
<evidence type="ECO:0000313" key="3">
    <source>
        <dbReference type="Proteomes" id="UP000217507"/>
    </source>
</evidence>
<dbReference type="InterPro" id="IPR010982">
    <property type="entry name" value="Lambda_DNA-bd_dom_sf"/>
</dbReference>
<keyword evidence="2" id="KW-0614">Plasmid</keyword>
<feature type="domain" description="HTH cro/C1-type" evidence="1">
    <location>
        <begin position="18"/>
        <end position="55"/>
    </location>
</feature>
<evidence type="ECO:0000313" key="2">
    <source>
        <dbReference type="EMBL" id="BAY73028.1"/>
    </source>
</evidence>
<gene>
    <name evidence="2" type="ORF">NIES23_58560</name>
</gene>
<sequence length="118" mass="13086">MAKGQFDVEAFYAALDSQRQSKRLNWKQVAEESGVSASTLTRIAQGRRPDVDSMATLLAWSGLKADSFIKREQDTLIESEPLAQVTGYLRADPHLTPEAASAMEAIIKAAYEKLRKDK</sequence>
<dbReference type="Pfam" id="PF01381">
    <property type="entry name" value="HTH_3"/>
    <property type="match status" value="1"/>
</dbReference>
<dbReference type="Proteomes" id="UP000217507">
    <property type="component" value="Plasmid Plasmid2 dna"/>
</dbReference>
<geneLocation type="plasmid" evidence="2">
    <name>plasmid2</name>
</geneLocation>
<reference evidence="2 3" key="1">
    <citation type="submission" date="2017-06" db="EMBL/GenBank/DDBJ databases">
        <title>Genome sequencing of cyanobaciteial culture collection at National Institute for Environmental Studies (NIES).</title>
        <authorList>
            <person name="Hirose Y."/>
            <person name="Shimura Y."/>
            <person name="Fujisawa T."/>
            <person name="Nakamura Y."/>
            <person name="Kawachi M."/>
        </authorList>
    </citation>
    <scope>NUCLEOTIDE SEQUENCE [LARGE SCALE GENOMIC DNA]</scope>
    <source>
        <strain evidence="2 3">NIES-23</strain>
        <plasmid evidence="3">Plasmid Plasmid2 dna</plasmid>
    </source>
</reference>
<dbReference type="AlphaFoldDB" id="A0A1Z4KVS4"/>
<dbReference type="SUPFAM" id="SSF47413">
    <property type="entry name" value="lambda repressor-like DNA-binding domains"/>
    <property type="match status" value="1"/>
</dbReference>
<dbReference type="GO" id="GO:0003677">
    <property type="term" value="F:DNA binding"/>
    <property type="evidence" value="ECO:0007669"/>
    <property type="project" value="InterPro"/>
</dbReference>
<evidence type="ECO:0000259" key="1">
    <source>
        <dbReference type="Pfam" id="PF01381"/>
    </source>
</evidence>
<protein>
    <submittedName>
        <fullName evidence="2">Transcriptional regulator</fullName>
    </submittedName>
</protein>
<organism evidence="2 3">
    <name type="scientific">Trichormus variabilis NIES-23</name>
    <dbReference type="NCBI Taxonomy" id="1973479"/>
    <lineage>
        <taxon>Bacteria</taxon>
        <taxon>Bacillati</taxon>
        <taxon>Cyanobacteriota</taxon>
        <taxon>Cyanophyceae</taxon>
        <taxon>Nostocales</taxon>
        <taxon>Nostocaceae</taxon>
        <taxon>Trichormus</taxon>
    </lineage>
</organism>